<gene>
    <name evidence="3" type="ORF">FE697_011760</name>
</gene>
<feature type="region of interest" description="Disordered" evidence="1">
    <location>
        <begin position="51"/>
        <end position="94"/>
    </location>
</feature>
<feature type="transmembrane region" description="Helical" evidence="2">
    <location>
        <begin position="114"/>
        <end position="134"/>
    </location>
</feature>
<comment type="caution">
    <text evidence="3">The sequence shown here is derived from an EMBL/GenBank/DDBJ whole genome shotgun (WGS) entry which is preliminary data.</text>
</comment>
<accession>A0A5Q6RXK4</accession>
<reference evidence="3 4" key="1">
    <citation type="submission" date="2019-09" db="EMBL/GenBank/DDBJ databases">
        <title>Mumia zhuanghuii sp. nov. isolated from the intestinal contents of plateau pika (Ochotona curzoniae) in the Qinghai-Tibet plateau of China.</title>
        <authorList>
            <person name="Tian Z."/>
        </authorList>
    </citation>
    <scope>NUCLEOTIDE SEQUENCE [LARGE SCALE GENOMIC DNA]</scope>
    <source>
        <strain evidence="4">350</strain>
    </source>
</reference>
<evidence type="ECO:0000256" key="1">
    <source>
        <dbReference type="SAM" id="MobiDB-lite"/>
    </source>
</evidence>
<keyword evidence="2" id="KW-1133">Transmembrane helix</keyword>
<dbReference type="Proteomes" id="UP000307768">
    <property type="component" value="Unassembled WGS sequence"/>
</dbReference>
<dbReference type="OrthoDB" id="3218604at2"/>
<evidence type="ECO:0000256" key="2">
    <source>
        <dbReference type="SAM" id="Phobius"/>
    </source>
</evidence>
<keyword evidence="2" id="KW-0472">Membrane</keyword>
<feature type="transmembrane region" description="Helical" evidence="2">
    <location>
        <begin position="6"/>
        <end position="23"/>
    </location>
</feature>
<name>A0A5Q6RXK4_9ACTN</name>
<dbReference type="RefSeq" id="WP_149769773.1">
    <property type="nucleotide sequence ID" value="NZ_VDFQ02000003.1"/>
</dbReference>
<evidence type="ECO:0000313" key="4">
    <source>
        <dbReference type="Proteomes" id="UP000307768"/>
    </source>
</evidence>
<keyword evidence="2" id="KW-0812">Transmembrane</keyword>
<feature type="transmembrane region" description="Helical" evidence="2">
    <location>
        <begin position="140"/>
        <end position="157"/>
    </location>
</feature>
<feature type="region of interest" description="Disordered" evidence="1">
    <location>
        <begin position="278"/>
        <end position="310"/>
    </location>
</feature>
<evidence type="ECO:0000313" key="3">
    <source>
        <dbReference type="EMBL" id="KAA1422823.1"/>
    </source>
</evidence>
<organism evidence="3 4">
    <name type="scientific">Mumia zhuanghuii</name>
    <dbReference type="NCBI Taxonomy" id="2585211"/>
    <lineage>
        <taxon>Bacteria</taxon>
        <taxon>Bacillati</taxon>
        <taxon>Actinomycetota</taxon>
        <taxon>Actinomycetes</taxon>
        <taxon>Propionibacteriales</taxon>
        <taxon>Nocardioidaceae</taxon>
        <taxon>Mumia</taxon>
    </lineage>
</organism>
<dbReference type="AlphaFoldDB" id="A0A5Q6RXK4"/>
<feature type="compositionally biased region" description="Low complexity" evidence="1">
    <location>
        <begin position="55"/>
        <end position="72"/>
    </location>
</feature>
<protein>
    <submittedName>
        <fullName evidence="3">Uncharacterized protein</fullName>
    </submittedName>
</protein>
<dbReference type="EMBL" id="VDFQ02000003">
    <property type="protein sequence ID" value="KAA1422823.1"/>
    <property type="molecule type" value="Genomic_DNA"/>
</dbReference>
<proteinExistence type="predicted"/>
<sequence>MGTGLIFAAVIAIWVAYGVPLALRRHEEASRAGGVTSFSGALRVLTHRKDDAEAEPVTAEVAPSAESTPSAEAAKDASDESADSADDASAAPAPVPHRYNRRAARIAARRRRRVLLVLLAACAIVGGLAVAGILLPWAPAIPAGIVVAWLVLCRVMVRREIGRPVRMPRAFSSEGRATRSRKREIRKTERRAARDAQDEADLQVDPDSELTVVLSGQFEDHDPGRRNVMERGPLPEGALDQQVLGAVPLSTTSGTTLWDPVPVTLPTYVTKPAAARTVRTIDFGDGPAAERAQDEGSEGDAGTSRRAVGD</sequence>
<feature type="compositionally biased region" description="Basic and acidic residues" evidence="1">
    <location>
        <begin position="186"/>
        <end position="197"/>
    </location>
</feature>
<feature type="region of interest" description="Disordered" evidence="1">
    <location>
        <begin position="172"/>
        <end position="202"/>
    </location>
</feature>